<feature type="domain" description="Uracil-DNA glycosylase-like" evidence="8">
    <location>
        <begin position="4"/>
        <end position="156"/>
    </location>
</feature>
<evidence type="ECO:0000256" key="7">
    <source>
        <dbReference type="ARBA" id="ARBA00023204"/>
    </source>
</evidence>
<dbReference type="SMART" id="SM00987">
    <property type="entry name" value="UreE_C"/>
    <property type="match status" value="1"/>
</dbReference>
<dbReference type="SUPFAM" id="SSF52141">
    <property type="entry name" value="Uracil-DNA glycosylase-like"/>
    <property type="match status" value="1"/>
</dbReference>
<evidence type="ECO:0000256" key="5">
    <source>
        <dbReference type="ARBA" id="ARBA00023004"/>
    </source>
</evidence>
<dbReference type="PANTHER" id="PTHR33693:SF1">
    <property type="entry name" value="TYPE-4 URACIL-DNA GLYCOSYLASE"/>
    <property type="match status" value="1"/>
</dbReference>
<dbReference type="GO" id="GO:0046872">
    <property type="term" value="F:metal ion binding"/>
    <property type="evidence" value="ECO:0007669"/>
    <property type="project" value="UniProtKB-KW"/>
</dbReference>
<evidence type="ECO:0000313" key="9">
    <source>
        <dbReference type="EMBL" id="KKL17688.1"/>
    </source>
</evidence>
<sequence length="248" mass="27841">MRCCDIGPPDAKIVLIGEAPGEEEERAGIPFVGAAGSMLKQMLSHSGINYSQCYTTNVMNVRPPGNKFKYFYDGKMPSRELEDGWARLRDKVAAVKPDVIIPLGKEPLKALCNKNGIVDWRGTWLSFRGINVLPTYHPSYILRVYKDHPIVEMDFIKAVTRRPAIEPRMIIQPTTQQVFTFLEVAIKKCLRVSFDIETVGKHIRCLAIAHYGVNIVKRPQAICIPFIKFPSSELMKPAIGSKIVRLSG</sequence>
<dbReference type="InterPro" id="IPR036895">
    <property type="entry name" value="Uracil-DNA_glycosylase-like_sf"/>
</dbReference>
<dbReference type="InterPro" id="IPR051536">
    <property type="entry name" value="UDG_Type-4/5"/>
</dbReference>
<dbReference type="SMART" id="SM00986">
    <property type="entry name" value="UDG"/>
    <property type="match status" value="1"/>
</dbReference>
<keyword evidence="6" id="KW-0411">Iron-sulfur</keyword>
<keyword evidence="7" id="KW-0234">DNA repair</keyword>
<dbReference type="PANTHER" id="PTHR33693">
    <property type="entry name" value="TYPE-5 URACIL-DNA GLYCOSYLASE"/>
    <property type="match status" value="1"/>
</dbReference>
<comment type="caution">
    <text evidence="9">The sequence shown here is derived from an EMBL/GenBank/DDBJ whole genome shotgun (WGS) entry which is preliminary data.</text>
</comment>
<evidence type="ECO:0000256" key="3">
    <source>
        <dbReference type="ARBA" id="ARBA00022763"/>
    </source>
</evidence>
<evidence type="ECO:0000256" key="4">
    <source>
        <dbReference type="ARBA" id="ARBA00022801"/>
    </source>
</evidence>
<reference evidence="9" key="1">
    <citation type="journal article" date="2015" name="Nature">
        <title>Complex archaea that bridge the gap between prokaryotes and eukaryotes.</title>
        <authorList>
            <person name="Spang A."/>
            <person name="Saw J.H."/>
            <person name="Jorgensen S.L."/>
            <person name="Zaremba-Niedzwiedzka K."/>
            <person name="Martijn J."/>
            <person name="Lind A.E."/>
            <person name="van Eijk R."/>
            <person name="Schleper C."/>
            <person name="Guy L."/>
            <person name="Ettema T.J."/>
        </authorList>
    </citation>
    <scope>NUCLEOTIDE SEQUENCE</scope>
</reference>
<organism evidence="9">
    <name type="scientific">marine sediment metagenome</name>
    <dbReference type="NCBI Taxonomy" id="412755"/>
    <lineage>
        <taxon>unclassified sequences</taxon>
        <taxon>metagenomes</taxon>
        <taxon>ecological metagenomes</taxon>
    </lineage>
</organism>
<accession>A0A0F9E0Q7</accession>
<dbReference type="EMBL" id="LAZR01039160">
    <property type="protein sequence ID" value="KKL17688.1"/>
    <property type="molecule type" value="Genomic_DNA"/>
</dbReference>
<keyword evidence="3" id="KW-0227">DNA damage</keyword>
<dbReference type="GO" id="GO:0097506">
    <property type="term" value="F:deaminated base DNA N-glycosylase activity"/>
    <property type="evidence" value="ECO:0007669"/>
    <property type="project" value="UniProtKB-ARBA"/>
</dbReference>
<keyword evidence="1" id="KW-0004">4Fe-4S</keyword>
<name>A0A0F9E0Q7_9ZZZZ</name>
<gene>
    <name evidence="9" type="ORF">LCGC14_2483090</name>
</gene>
<keyword evidence="2" id="KW-0479">Metal-binding</keyword>
<keyword evidence="5" id="KW-0408">Iron</keyword>
<dbReference type="AlphaFoldDB" id="A0A0F9E0Q7"/>
<dbReference type="GO" id="GO:0006281">
    <property type="term" value="P:DNA repair"/>
    <property type="evidence" value="ECO:0007669"/>
    <property type="project" value="UniProtKB-KW"/>
</dbReference>
<dbReference type="Gene3D" id="3.40.470.10">
    <property type="entry name" value="Uracil-DNA glycosylase-like domain"/>
    <property type="match status" value="1"/>
</dbReference>
<evidence type="ECO:0000256" key="1">
    <source>
        <dbReference type="ARBA" id="ARBA00022485"/>
    </source>
</evidence>
<proteinExistence type="predicted"/>
<dbReference type="InterPro" id="IPR005122">
    <property type="entry name" value="Uracil-DNA_glycosylase-like"/>
</dbReference>
<dbReference type="CDD" id="cd10030">
    <property type="entry name" value="UDG-F4_TTUDGA_SPO1dp_like"/>
    <property type="match status" value="1"/>
</dbReference>
<keyword evidence="4" id="KW-0378">Hydrolase</keyword>
<evidence type="ECO:0000256" key="6">
    <source>
        <dbReference type="ARBA" id="ARBA00023014"/>
    </source>
</evidence>
<protein>
    <recommendedName>
        <fullName evidence="8">Uracil-DNA glycosylase-like domain-containing protein</fullName>
    </recommendedName>
</protein>
<dbReference type="Pfam" id="PF03167">
    <property type="entry name" value="UDG"/>
    <property type="match status" value="1"/>
</dbReference>
<evidence type="ECO:0000256" key="2">
    <source>
        <dbReference type="ARBA" id="ARBA00022723"/>
    </source>
</evidence>
<dbReference type="GO" id="GO:0051539">
    <property type="term" value="F:4 iron, 4 sulfur cluster binding"/>
    <property type="evidence" value="ECO:0007669"/>
    <property type="project" value="UniProtKB-KW"/>
</dbReference>
<evidence type="ECO:0000259" key="8">
    <source>
        <dbReference type="SMART" id="SM00986"/>
    </source>
</evidence>
<feature type="non-terminal residue" evidence="9">
    <location>
        <position position="248"/>
    </location>
</feature>